<feature type="region of interest" description="Disordered" evidence="1">
    <location>
        <begin position="336"/>
        <end position="365"/>
    </location>
</feature>
<evidence type="ECO:0000313" key="3">
    <source>
        <dbReference type="Proteomes" id="UP000318297"/>
    </source>
</evidence>
<organism evidence="2 3">
    <name type="scientific">Rudaeicoccus suwonensis</name>
    <dbReference type="NCBI Taxonomy" id="657409"/>
    <lineage>
        <taxon>Bacteria</taxon>
        <taxon>Bacillati</taxon>
        <taxon>Actinomycetota</taxon>
        <taxon>Actinomycetes</taxon>
        <taxon>Micrococcales</taxon>
        <taxon>Dermacoccaceae</taxon>
        <taxon>Rudaeicoccus</taxon>
    </lineage>
</organism>
<dbReference type="AlphaFoldDB" id="A0A561E9P7"/>
<gene>
    <name evidence="2" type="ORF">BKA23_1147</name>
</gene>
<reference evidence="2 3" key="1">
    <citation type="submission" date="2019-06" db="EMBL/GenBank/DDBJ databases">
        <title>Sequencing the genomes of 1000 actinobacteria strains.</title>
        <authorList>
            <person name="Klenk H.-P."/>
        </authorList>
    </citation>
    <scope>NUCLEOTIDE SEQUENCE [LARGE SCALE GENOMIC DNA]</scope>
    <source>
        <strain evidence="2 3">DSM 19560</strain>
    </source>
</reference>
<feature type="compositionally biased region" description="Polar residues" evidence="1">
    <location>
        <begin position="341"/>
        <end position="359"/>
    </location>
</feature>
<sequence>MRANGGCAVCRTGSVAWSRQTRRIGDFRVTAGTNGSCDVYEAGRSTESATFVLRNLVTCVGSSVLRAVSRCVGVWIGAGRENVGLCRFRGVLRARDVDLYRFPGVLRARDVDLYRFPGVLRARDVDLYRFPLAVPTNADISWLMAFVRSGQTNARRRVGDFRVTADANGACDVHEVGSSTGSATFVLRNLVTCVGWPVLRAVSRCVGVWTGAGREMSIFAGSGVCCAHEMSVFASSRSSRAYEMSVFAGSRWRFRPMPTSRGPWPSSAVARPTRAAASATCGCRRIRFERMAASVWPHTGEFAASDDWEASAEPACCEQGIATGFLGADSAWTRRRFDADSTPTPEATNPTRWPDSSETPSHRKT</sequence>
<dbReference type="Proteomes" id="UP000318297">
    <property type="component" value="Unassembled WGS sequence"/>
</dbReference>
<evidence type="ECO:0000313" key="2">
    <source>
        <dbReference type="EMBL" id="TWE12344.1"/>
    </source>
</evidence>
<proteinExistence type="predicted"/>
<name>A0A561E9P7_9MICO</name>
<comment type="caution">
    <text evidence="2">The sequence shown here is derived from an EMBL/GenBank/DDBJ whole genome shotgun (WGS) entry which is preliminary data.</text>
</comment>
<protein>
    <submittedName>
        <fullName evidence="2">Uncharacterized protein</fullName>
    </submittedName>
</protein>
<dbReference type="EMBL" id="VIVQ01000001">
    <property type="protein sequence ID" value="TWE12344.1"/>
    <property type="molecule type" value="Genomic_DNA"/>
</dbReference>
<accession>A0A561E9P7</accession>
<evidence type="ECO:0000256" key="1">
    <source>
        <dbReference type="SAM" id="MobiDB-lite"/>
    </source>
</evidence>
<keyword evidence="3" id="KW-1185">Reference proteome</keyword>